<dbReference type="OrthoDB" id="2903891at2"/>
<evidence type="ECO:0000313" key="2">
    <source>
        <dbReference type="EMBL" id="PWW26656.1"/>
    </source>
</evidence>
<dbReference type="Proteomes" id="UP000247150">
    <property type="component" value="Unassembled WGS sequence"/>
</dbReference>
<comment type="caution">
    <text evidence="2">The sequence shown here is derived from an EMBL/GenBank/DDBJ whole genome shotgun (WGS) entry which is preliminary data.</text>
</comment>
<keyword evidence="1" id="KW-0812">Transmembrane</keyword>
<sequence length="64" mass="7162">MGFILTFFSIWVCSFLIARLLSTVGGKGSLFSKTNWKNDFVICFAQALIITIIIVFFFATNSNS</sequence>
<gene>
    <name evidence="2" type="ORF">DFO73_110230</name>
</gene>
<keyword evidence="1" id="KW-0472">Membrane</keyword>
<accession>A0A2V2ZQR8</accession>
<keyword evidence="1" id="KW-1133">Transmembrane helix</keyword>
<name>A0A2V2ZQR8_9BACI</name>
<reference evidence="2 3" key="1">
    <citation type="submission" date="2018-05" db="EMBL/GenBank/DDBJ databases">
        <title>Freshwater and sediment microbial communities from various areas in North America, analyzing microbe dynamics in response to fracking.</title>
        <authorList>
            <person name="Lamendella R."/>
        </authorList>
    </citation>
    <scope>NUCLEOTIDE SEQUENCE [LARGE SCALE GENOMIC DNA]</scope>
    <source>
        <strain evidence="2 3">15_TX</strain>
    </source>
</reference>
<proteinExistence type="predicted"/>
<evidence type="ECO:0000256" key="1">
    <source>
        <dbReference type="SAM" id="Phobius"/>
    </source>
</evidence>
<organism evidence="2 3">
    <name type="scientific">Cytobacillus oceanisediminis</name>
    <dbReference type="NCBI Taxonomy" id="665099"/>
    <lineage>
        <taxon>Bacteria</taxon>
        <taxon>Bacillati</taxon>
        <taxon>Bacillota</taxon>
        <taxon>Bacilli</taxon>
        <taxon>Bacillales</taxon>
        <taxon>Bacillaceae</taxon>
        <taxon>Cytobacillus</taxon>
    </lineage>
</organism>
<dbReference type="AlphaFoldDB" id="A0A2V2ZQR8"/>
<protein>
    <submittedName>
        <fullName evidence="2">Uncharacterized protein</fullName>
    </submittedName>
</protein>
<dbReference type="EMBL" id="QGTW01000010">
    <property type="protein sequence ID" value="PWW26656.1"/>
    <property type="molecule type" value="Genomic_DNA"/>
</dbReference>
<feature type="transmembrane region" description="Helical" evidence="1">
    <location>
        <begin position="39"/>
        <end position="59"/>
    </location>
</feature>
<dbReference type="RefSeq" id="WP_110066226.1">
    <property type="nucleotide sequence ID" value="NZ_QGTW01000010.1"/>
</dbReference>
<evidence type="ECO:0000313" key="3">
    <source>
        <dbReference type="Proteomes" id="UP000247150"/>
    </source>
</evidence>